<dbReference type="Pfam" id="PF02096">
    <property type="entry name" value="60KD_IMP"/>
    <property type="match status" value="1"/>
</dbReference>
<evidence type="ECO:0000256" key="6">
    <source>
        <dbReference type="ARBA" id="ARBA00022692"/>
    </source>
</evidence>
<comment type="subunit">
    <text evidence="12">Interacts with the Sec translocase complex via SecD. Specifically interacts with transmembrane segments of nascent integral membrane proteins during membrane integration.</text>
</comment>
<sequence length="329" mass="36452">MLNFIYYPVSAIMWFWHKVFGFIISPDSGIAWALSVVFLVFTLRIILLKPAISSVRSMRKMQEFAPQMQKLREKYGNDRQKLAMEMQKIQSEQGVNPLGGCLPMLVQIPVFIGLFHVLRQFTPGKTEVYVFGQAEVESFINARLFGAPLSGSIADPMFGVDPWTIGFVAVPLTIIASIATHLTARHSVQRQAMNPSVGANQQQAQIMQKLMLWVFPLFVLFGGPFFPIAILLYWLSNNTWTLGQQYFIYHRIDREEAAKKAAAAAKAEQSRKDLSPKPGQRPAKKKGPQPGQHGPAGTTPPSAPSGGAGDAARSRPATGGAKKKNKKRR</sequence>
<evidence type="ECO:0000256" key="1">
    <source>
        <dbReference type="ARBA" id="ARBA00004651"/>
    </source>
</evidence>
<keyword evidence="6 16" id="KW-0812">Transmembrane</keyword>
<keyword evidence="8 18" id="KW-1133">Transmembrane helix</keyword>
<evidence type="ECO:0000313" key="21">
    <source>
        <dbReference type="Proteomes" id="UP000791080"/>
    </source>
</evidence>
<comment type="similarity">
    <text evidence="2">Belongs to the OXA1/ALB3/YidC family. Type 1 subfamily.</text>
</comment>
<feature type="transmembrane region" description="Helical" evidence="18">
    <location>
        <begin position="94"/>
        <end position="118"/>
    </location>
</feature>
<evidence type="ECO:0000259" key="19">
    <source>
        <dbReference type="Pfam" id="PF02096"/>
    </source>
</evidence>
<proteinExistence type="inferred from homology"/>
<evidence type="ECO:0000256" key="10">
    <source>
        <dbReference type="ARBA" id="ARBA00023186"/>
    </source>
</evidence>
<feature type="transmembrane region" description="Helical" evidence="18">
    <location>
        <begin position="163"/>
        <end position="184"/>
    </location>
</feature>
<feature type="transmembrane region" description="Helical" evidence="18">
    <location>
        <begin position="30"/>
        <end position="52"/>
    </location>
</feature>
<dbReference type="EMBL" id="AUBJ02000001">
    <property type="protein sequence ID" value="MCP2332972.1"/>
    <property type="molecule type" value="Genomic_DNA"/>
</dbReference>
<protein>
    <recommendedName>
        <fullName evidence="3">Membrane protein insertase YidC</fullName>
    </recommendedName>
    <alternativeName>
        <fullName evidence="15">Foldase YidC</fullName>
    </alternativeName>
    <alternativeName>
        <fullName evidence="14">Membrane integrase YidC</fullName>
    </alternativeName>
    <alternativeName>
        <fullName evidence="13">Membrane protein YidC</fullName>
    </alternativeName>
</protein>
<dbReference type="RefSeq" id="WP_026417855.1">
    <property type="nucleotide sequence ID" value="NZ_AUBJ02000001.1"/>
</dbReference>
<dbReference type="PANTHER" id="PTHR12428:SF65">
    <property type="entry name" value="CYTOCHROME C OXIDASE ASSEMBLY PROTEIN COX18, MITOCHONDRIAL"/>
    <property type="match status" value="1"/>
</dbReference>
<feature type="domain" description="Membrane insertase YidC/Oxa/ALB C-terminal" evidence="19">
    <location>
        <begin position="32"/>
        <end position="249"/>
    </location>
</feature>
<accession>A0ABT1JKW0</accession>
<organism evidence="20 21">
    <name type="scientific">Actinoalloteichus caeruleus DSM 43889</name>
    <dbReference type="NCBI Taxonomy" id="1120930"/>
    <lineage>
        <taxon>Bacteria</taxon>
        <taxon>Bacillati</taxon>
        <taxon>Actinomycetota</taxon>
        <taxon>Actinomycetes</taxon>
        <taxon>Pseudonocardiales</taxon>
        <taxon>Pseudonocardiaceae</taxon>
        <taxon>Actinoalloteichus</taxon>
        <taxon>Actinoalloteichus cyanogriseus</taxon>
    </lineage>
</organism>
<gene>
    <name evidence="20" type="ORF">G443_003242</name>
</gene>
<dbReference type="InterPro" id="IPR028055">
    <property type="entry name" value="YidC/Oxa/ALB_C"/>
</dbReference>
<keyword evidence="7" id="KW-0653">Protein transport</keyword>
<evidence type="ECO:0000256" key="8">
    <source>
        <dbReference type="ARBA" id="ARBA00022989"/>
    </source>
</evidence>
<evidence type="ECO:0000256" key="15">
    <source>
        <dbReference type="ARBA" id="ARBA00033342"/>
    </source>
</evidence>
<evidence type="ECO:0000256" key="13">
    <source>
        <dbReference type="ARBA" id="ARBA00031538"/>
    </source>
</evidence>
<evidence type="ECO:0000256" key="17">
    <source>
        <dbReference type="SAM" id="MobiDB-lite"/>
    </source>
</evidence>
<keyword evidence="9 18" id="KW-0472">Membrane</keyword>
<evidence type="ECO:0000256" key="12">
    <source>
        <dbReference type="ARBA" id="ARBA00026028"/>
    </source>
</evidence>
<evidence type="ECO:0000256" key="9">
    <source>
        <dbReference type="ARBA" id="ARBA00023136"/>
    </source>
</evidence>
<comment type="caution">
    <text evidence="20">The sequence shown here is derived from an EMBL/GenBank/DDBJ whole genome shotgun (WGS) entry which is preliminary data.</text>
</comment>
<dbReference type="InterPro" id="IPR001708">
    <property type="entry name" value="YidC/ALB3/OXA1/COX18"/>
</dbReference>
<evidence type="ECO:0000256" key="18">
    <source>
        <dbReference type="SAM" id="Phobius"/>
    </source>
</evidence>
<keyword evidence="5" id="KW-1003">Cell membrane</keyword>
<evidence type="ECO:0000313" key="20">
    <source>
        <dbReference type="EMBL" id="MCP2332972.1"/>
    </source>
</evidence>
<keyword evidence="4" id="KW-0813">Transport</keyword>
<dbReference type="CDD" id="cd20070">
    <property type="entry name" value="5TM_YidC_Alb3"/>
    <property type="match status" value="1"/>
</dbReference>
<keyword evidence="21" id="KW-1185">Reference proteome</keyword>
<evidence type="ECO:0000256" key="14">
    <source>
        <dbReference type="ARBA" id="ARBA00033245"/>
    </source>
</evidence>
<comment type="subcellular location">
    <subcellularLocation>
        <location evidence="1">Cell membrane</location>
        <topology evidence="1">Multi-pass membrane protein</topology>
    </subcellularLocation>
    <subcellularLocation>
        <location evidence="16">Membrane</location>
        <topology evidence="16">Multi-pass membrane protein</topology>
    </subcellularLocation>
</comment>
<reference evidence="20 21" key="1">
    <citation type="submission" date="2022-06" db="EMBL/GenBank/DDBJ databases">
        <title>Genomic Encyclopedia of Type Strains, Phase I: the one thousand microbial genomes (KMG-I) project.</title>
        <authorList>
            <person name="Kyrpides N."/>
        </authorList>
    </citation>
    <scope>NUCLEOTIDE SEQUENCE [LARGE SCALE GENOMIC DNA]</scope>
    <source>
        <strain evidence="20 21">DSM 43889</strain>
    </source>
</reference>
<evidence type="ECO:0000256" key="7">
    <source>
        <dbReference type="ARBA" id="ARBA00022927"/>
    </source>
</evidence>
<evidence type="ECO:0000256" key="11">
    <source>
        <dbReference type="ARBA" id="ARBA00025034"/>
    </source>
</evidence>
<keyword evidence="10" id="KW-0143">Chaperone</keyword>
<dbReference type="NCBIfam" id="NF002899">
    <property type="entry name" value="PRK03449.1"/>
    <property type="match status" value="1"/>
</dbReference>
<dbReference type="InterPro" id="IPR047196">
    <property type="entry name" value="YidC_ALB_C"/>
</dbReference>
<evidence type="ECO:0000256" key="16">
    <source>
        <dbReference type="RuleBase" id="RU003945"/>
    </source>
</evidence>
<name>A0ABT1JKW0_ACTCY</name>
<evidence type="ECO:0000256" key="3">
    <source>
        <dbReference type="ARBA" id="ARBA00015325"/>
    </source>
</evidence>
<feature type="region of interest" description="Disordered" evidence="17">
    <location>
        <begin position="262"/>
        <end position="329"/>
    </location>
</feature>
<dbReference type="PANTHER" id="PTHR12428">
    <property type="entry name" value="OXA1"/>
    <property type="match status" value="1"/>
</dbReference>
<evidence type="ECO:0000256" key="2">
    <source>
        <dbReference type="ARBA" id="ARBA00010527"/>
    </source>
</evidence>
<evidence type="ECO:0000256" key="5">
    <source>
        <dbReference type="ARBA" id="ARBA00022475"/>
    </source>
</evidence>
<comment type="function">
    <text evidence="11">Required for the insertion and/or proper folding and/or complex formation of integral membrane proteins into the membrane. Involved in integration of membrane proteins that insert both dependently and independently of the Sec translocase complex, as well as at least some lipoproteins. Aids folding of multispanning membrane proteins.</text>
</comment>
<dbReference type="Proteomes" id="UP000791080">
    <property type="component" value="Unassembled WGS sequence"/>
</dbReference>
<dbReference type="NCBIfam" id="TIGR03592">
    <property type="entry name" value="yidC_oxa1_cterm"/>
    <property type="match status" value="1"/>
</dbReference>
<feature type="transmembrane region" description="Helical" evidence="18">
    <location>
        <begin position="5"/>
        <end position="24"/>
    </location>
</feature>
<evidence type="ECO:0000256" key="4">
    <source>
        <dbReference type="ARBA" id="ARBA00022448"/>
    </source>
</evidence>
<feature type="transmembrane region" description="Helical" evidence="18">
    <location>
        <begin position="210"/>
        <end position="235"/>
    </location>
</feature>